<dbReference type="AlphaFoldDB" id="A0A6N7EL94"/>
<dbReference type="GO" id="GO:0006261">
    <property type="term" value="P:DNA-templated DNA replication"/>
    <property type="evidence" value="ECO:0007669"/>
    <property type="project" value="TreeGrafter"/>
</dbReference>
<keyword evidence="6" id="KW-0479">Metal-binding</keyword>
<evidence type="ECO:0000256" key="14">
    <source>
        <dbReference type="RuleBase" id="RU364063"/>
    </source>
</evidence>
<evidence type="ECO:0000256" key="9">
    <source>
        <dbReference type="ARBA" id="ARBA00022840"/>
    </source>
</evidence>
<dbReference type="CDD" id="cd18137">
    <property type="entry name" value="HLD_clamp_pol_III_gamma_tau"/>
    <property type="match status" value="1"/>
</dbReference>
<protein>
    <recommendedName>
        <fullName evidence="13 14">DNA polymerase III subunit gamma/tau</fullName>
        <ecNumber evidence="2 14">2.7.7.7</ecNumber>
    </recommendedName>
</protein>
<dbReference type="CDD" id="cd00009">
    <property type="entry name" value="AAA"/>
    <property type="match status" value="1"/>
</dbReference>
<dbReference type="PANTHER" id="PTHR11669">
    <property type="entry name" value="REPLICATION FACTOR C / DNA POLYMERASE III GAMMA-TAU SUBUNIT"/>
    <property type="match status" value="1"/>
</dbReference>
<dbReference type="RefSeq" id="WP_321573404.1">
    <property type="nucleotide sequence ID" value="NZ_WHPC01000180.1"/>
</dbReference>
<dbReference type="EMBL" id="WHPC01000180">
    <property type="protein sequence ID" value="MPV39162.1"/>
    <property type="molecule type" value="Genomic_DNA"/>
</dbReference>
<evidence type="ECO:0000256" key="12">
    <source>
        <dbReference type="ARBA" id="ARBA00049244"/>
    </source>
</evidence>
<dbReference type="Gene3D" id="1.20.272.10">
    <property type="match status" value="1"/>
</dbReference>
<comment type="function">
    <text evidence="11 14">DNA polymerase III is a complex, multichain enzyme responsible for most of the replicative synthesis in bacteria. This DNA polymerase also exhibits 3' to 5' exonuclease activity.</text>
</comment>
<dbReference type="GO" id="GO:0003887">
    <property type="term" value="F:DNA-directed DNA polymerase activity"/>
    <property type="evidence" value="ECO:0007669"/>
    <property type="project" value="UniProtKB-KW"/>
</dbReference>
<dbReference type="Pfam" id="PF12169">
    <property type="entry name" value="DNA_pol3_gamma3"/>
    <property type="match status" value="1"/>
</dbReference>
<dbReference type="InterPro" id="IPR050238">
    <property type="entry name" value="DNA_Rep/Repair_Clamp_Loader"/>
</dbReference>
<dbReference type="SUPFAM" id="SSF48019">
    <property type="entry name" value="post-AAA+ oligomerization domain-like"/>
    <property type="match status" value="1"/>
</dbReference>
<comment type="similarity">
    <text evidence="1 14">Belongs to the DnaX/STICHEL family.</text>
</comment>
<evidence type="ECO:0000256" key="8">
    <source>
        <dbReference type="ARBA" id="ARBA00022833"/>
    </source>
</evidence>
<keyword evidence="7 14" id="KW-0547">Nucleotide-binding</keyword>
<dbReference type="InterPro" id="IPR012763">
    <property type="entry name" value="DNA_pol_III_sug/sutau_N"/>
</dbReference>
<evidence type="ECO:0000256" key="13">
    <source>
        <dbReference type="ARBA" id="ARBA00074577"/>
    </source>
</evidence>
<dbReference type="Pfam" id="PF22608">
    <property type="entry name" value="DNAX_ATPase_lid"/>
    <property type="match status" value="1"/>
</dbReference>
<evidence type="ECO:0000313" key="17">
    <source>
        <dbReference type="EMBL" id="MPV39162.1"/>
    </source>
</evidence>
<name>A0A6N7EL94_9MICO</name>
<reference evidence="17 18" key="1">
    <citation type="submission" date="2019-10" db="EMBL/GenBank/DDBJ databases">
        <title>Georgenia wutianyii sp. nov. and Georgenia yuyongxinii sp. nov. isolated from plateau pika (Ochotona curzoniae) in the Qinghai-Tibet plateau of China.</title>
        <authorList>
            <person name="Tian Z."/>
        </authorList>
    </citation>
    <scope>NUCLEOTIDE SEQUENCE [LARGE SCALE GENOMIC DNA]</scope>
    <source>
        <strain evidence="17 18">JCM 19765</strain>
    </source>
</reference>
<evidence type="ECO:0000256" key="4">
    <source>
        <dbReference type="ARBA" id="ARBA00022695"/>
    </source>
</evidence>
<dbReference type="InterPro" id="IPR027417">
    <property type="entry name" value="P-loop_NTPase"/>
</dbReference>
<feature type="non-terminal residue" evidence="17">
    <location>
        <position position="425"/>
    </location>
</feature>
<dbReference type="PANTHER" id="PTHR11669:SF0">
    <property type="entry name" value="PROTEIN STICHEL-LIKE 2"/>
    <property type="match status" value="1"/>
</dbReference>
<comment type="caution">
    <text evidence="17">The sequence shown here is derived from an EMBL/GenBank/DDBJ whole genome shotgun (WGS) entry which is preliminary data.</text>
</comment>
<sequence length="425" mass="45058">MSTALYRRYRPETFQEVIGQEHVTEPLMAALRADRVTHAYLFSGPRGCGKTTSARIFARCLNCAQGPTDTPCGTCDSCVELARGGAGSLDVVEMDAASHGGVDDARELRERASFAPARDRFKIFIIDEAHMVSPQGFNALLKLVEEPPDHVKFVFATTEPDKVIGTIRSRTHHYPFRLVPPEQLLTYLEQLCAAEGVQVGGGVLPMVVRAGGGSVRDTLSVLDQLIAGAQDGGLDYDRAVALLGYTDAALLDDVVDAMAARDGASLFRVVDRVIESGHDPRRFVEDLLQRLRDLVVIAMAGEHAAAALRGVPSDQLERMRAQAQHLGAAQISRAADLVNDALTEMSGATSPRLQLELLCARILLPGADEGDAGYGARLDRLERSVVDGGTALPPARSAASRQSSSAPPVPAGAPAAPAPGAAPAA</sequence>
<dbReference type="InterPro" id="IPR045085">
    <property type="entry name" value="HLD_clamp_pol_III_gamma_tau"/>
</dbReference>
<keyword evidence="3 14" id="KW-0808">Transferase</keyword>
<dbReference type="GO" id="GO:0009360">
    <property type="term" value="C:DNA polymerase III complex"/>
    <property type="evidence" value="ECO:0007669"/>
    <property type="project" value="InterPro"/>
</dbReference>
<dbReference type="InterPro" id="IPR003593">
    <property type="entry name" value="AAA+_ATPase"/>
</dbReference>
<dbReference type="EC" id="2.7.7.7" evidence="2 14"/>
<dbReference type="Gene3D" id="1.10.8.60">
    <property type="match status" value="1"/>
</dbReference>
<proteinExistence type="inferred from homology"/>
<evidence type="ECO:0000259" key="16">
    <source>
        <dbReference type="SMART" id="SM00382"/>
    </source>
</evidence>
<dbReference type="NCBIfam" id="NF005846">
    <property type="entry name" value="PRK07764.1-6"/>
    <property type="match status" value="1"/>
</dbReference>
<dbReference type="SMART" id="SM00382">
    <property type="entry name" value="AAA"/>
    <property type="match status" value="1"/>
</dbReference>
<dbReference type="Pfam" id="PF13177">
    <property type="entry name" value="DNA_pol3_delta2"/>
    <property type="match status" value="1"/>
</dbReference>
<keyword evidence="10 14" id="KW-0239">DNA-directed DNA polymerase</keyword>
<evidence type="ECO:0000256" key="1">
    <source>
        <dbReference type="ARBA" id="ARBA00006360"/>
    </source>
</evidence>
<evidence type="ECO:0000256" key="5">
    <source>
        <dbReference type="ARBA" id="ARBA00022705"/>
    </source>
</evidence>
<evidence type="ECO:0000256" key="10">
    <source>
        <dbReference type="ARBA" id="ARBA00022932"/>
    </source>
</evidence>
<keyword evidence="18" id="KW-1185">Reference proteome</keyword>
<keyword evidence="8" id="KW-0862">Zinc</keyword>
<evidence type="ECO:0000313" key="18">
    <source>
        <dbReference type="Proteomes" id="UP000437709"/>
    </source>
</evidence>
<dbReference type="FunFam" id="1.20.272.10:FF:000003">
    <property type="entry name" value="DNA polymerase III subunit gamma/tau"/>
    <property type="match status" value="1"/>
</dbReference>
<feature type="domain" description="AAA+ ATPase" evidence="16">
    <location>
        <begin position="36"/>
        <end position="177"/>
    </location>
</feature>
<dbReference type="GO" id="GO:0005524">
    <property type="term" value="F:ATP binding"/>
    <property type="evidence" value="ECO:0007669"/>
    <property type="project" value="UniProtKB-KW"/>
</dbReference>
<evidence type="ECO:0000256" key="11">
    <source>
        <dbReference type="ARBA" id="ARBA00037724"/>
    </source>
</evidence>
<gene>
    <name evidence="14" type="primary">dnaX</name>
    <name evidence="17" type="ORF">GB881_19340</name>
</gene>
<comment type="subunit">
    <text evidence="14">DNA polymerase III contains a core (composed of alpha, epsilon and theta chains) that associates with a tau subunit. This core dimerizes to form the POLIII' complex. PolIII' associates with the gamma complex (composed of gamma, delta, delta', psi and chi chains) and with the beta chain to form the complete DNA polymerase III complex.</text>
</comment>
<feature type="region of interest" description="Disordered" evidence="15">
    <location>
        <begin position="388"/>
        <end position="425"/>
    </location>
</feature>
<dbReference type="Gene3D" id="3.40.50.300">
    <property type="entry name" value="P-loop containing nucleotide triphosphate hydrolases"/>
    <property type="match status" value="1"/>
</dbReference>
<dbReference type="SUPFAM" id="SSF52540">
    <property type="entry name" value="P-loop containing nucleoside triphosphate hydrolases"/>
    <property type="match status" value="1"/>
</dbReference>
<dbReference type="InterPro" id="IPR022754">
    <property type="entry name" value="DNA_pol_III_gamma-3"/>
</dbReference>
<comment type="catalytic activity">
    <reaction evidence="12 14">
        <text>DNA(n) + a 2'-deoxyribonucleoside 5'-triphosphate = DNA(n+1) + diphosphate</text>
        <dbReference type="Rhea" id="RHEA:22508"/>
        <dbReference type="Rhea" id="RHEA-COMP:17339"/>
        <dbReference type="Rhea" id="RHEA-COMP:17340"/>
        <dbReference type="ChEBI" id="CHEBI:33019"/>
        <dbReference type="ChEBI" id="CHEBI:61560"/>
        <dbReference type="ChEBI" id="CHEBI:173112"/>
        <dbReference type="EC" id="2.7.7.7"/>
    </reaction>
</comment>
<keyword evidence="9 14" id="KW-0067">ATP-binding</keyword>
<keyword evidence="5 14" id="KW-0235">DNA replication</keyword>
<feature type="compositionally biased region" description="Low complexity" evidence="15">
    <location>
        <begin position="393"/>
        <end position="425"/>
    </location>
</feature>
<evidence type="ECO:0000256" key="3">
    <source>
        <dbReference type="ARBA" id="ARBA00022679"/>
    </source>
</evidence>
<dbReference type="GO" id="GO:0046872">
    <property type="term" value="F:metal ion binding"/>
    <property type="evidence" value="ECO:0007669"/>
    <property type="project" value="UniProtKB-KW"/>
</dbReference>
<evidence type="ECO:0000256" key="15">
    <source>
        <dbReference type="SAM" id="MobiDB-lite"/>
    </source>
</evidence>
<organism evidence="17 18">
    <name type="scientific">Georgenia subflava</name>
    <dbReference type="NCBI Taxonomy" id="1622177"/>
    <lineage>
        <taxon>Bacteria</taxon>
        <taxon>Bacillati</taxon>
        <taxon>Actinomycetota</taxon>
        <taxon>Actinomycetes</taxon>
        <taxon>Micrococcales</taxon>
        <taxon>Bogoriellaceae</taxon>
        <taxon>Georgenia</taxon>
    </lineage>
</organism>
<dbReference type="NCBIfam" id="TIGR02397">
    <property type="entry name" value="dnaX_nterm"/>
    <property type="match status" value="1"/>
</dbReference>
<keyword evidence="4 14" id="KW-0548">Nucleotidyltransferase</keyword>
<accession>A0A6N7EL94</accession>
<dbReference type="GO" id="GO:0003677">
    <property type="term" value="F:DNA binding"/>
    <property type="evidence" value="ECO:0007669"/>
    <property type="project" value="InterPro"/>
</dbReference>
<evidence type="ECO:0000256" key="7">
    <source>
        <dbReference type="ARBA" id="ARBA00022741"/>
    </source>
</evidence>
<evidence type="ECO:0000256" key="6">
    <source>
        <dbReference type="ARBA" id="ARBA00022723"/>
    </source>
</evidence>
<dbReference type="Proteomes" id="UP000437709">
    <property type="component" value="Unassembled WGS sequence"/>
</dbReference>
<dbReference type="InterPro" id="IPR008921">
    <property type="entry name" value="DNA_pol3_clamp-load_cplx_C"/>
</dbReference>
<dbReference type="FunFam" id="3.40.50.300:FF:000014">
    <property type="entry name" value="DNA polymerase III subunit gamma/tau"/>
    <property type="match status" value="1"/>
</dbReference>
<evidence type="ECO:0000256" key="2">
    <source>
        <dbReference type="ARBA" id="ARBA00012417"/>
    </source>
</evidence>